<dbReference type="PANTHER" id="PTHR36688:SF1">
    <property type="entry name" value="ENDONUCLEASE_EXONUCLEASE_PHOSPHATASE DOMAIN-CONTAINING PROTEIN"/>
    <property type="match status" value="1"/>
</dbReference>
<dbReference type="OrthoDB" id="6621432at2759"/>
<dbReference type="PANTHER" id="PTHR36688">
    <property type="entry name" value="ENDO/EXONUCLEASE/PHOSPHATASE DOMAIN-CONTAINING PROTEIN"/>
    <property type="match status" value="1"/>
</dbReference>
<dbReference type="Proteomes" id="UP000325440">
    <property type="component" value="Unassembled WGS sequence"/>
</dbReference>
<evidence type="ECO:0000313" key="2">
    <source>
        <dbReference type="Proteomes" id="UP000325440"/>
    </source>
</evidence>
<protein>
    <recommendedName>
        <fullName evidence="3">Reverse transcriptase domain</fullName>
    </recommendedName>
</protein>
<dbReference type="AlphaFoldDB" id="A0A5E4NM45"/>
<proteinExistence type="predicted"/>
<accession>A0A5E4NM45</accession>
<gene>
    <name evidence="1" type="ORF">CINCED_3A005987</name>
</gene>
<name>A0A5E4NM45_9HEMI</name>
<reference evidence="1 2" key="1">
    <citation type="submission" date="2019-08" db="EMBL/GenBank/DDBJ databases">
        <authorList>
            <person name="Alioto T."/>
            <person name="Alioto T."/>
            <person name="Gomez Garrido J."/>
        </authorList>
    </citation>
    <scope>NUCLEOTIDE SEQUENCE [LARGE SCALE GENOMIC DNA]</scope>
</reference>
<dbReference type="InterPro" id="IPR052560">
    <property type="entry name" value="RdDP_mobile_element"/>
</dbReference>
<dbReference type="EMBL" id="CABPRJ010001961">
    <property type="protein sequence ID" value="VVC42570.1"/>
    <property type="molecule type" value="Genomic_DNA"/>
</dbReference>
<sequence>MTKISKKAWRLIKKLNGDPLLLNGKPTAKIKRGKLTRSRDTEQNNFQLDFTPDELNESLKEMKNRKAPRVDKIMTEQIKEFSIKSKQWLLTFLNSCCDKVLVPKIPISLLCHTFKLYERMIMNHIKCQVERKLIPEQAGFRPGKNCTGLVLNLCQYIKDGYENKKAMNMIVVLFVEDVEMKLVKLSMPFCNVDTGGVVILVVNN</sequence>
<evidence type="ECO:0008006" key="3">
    <source>
        <dbReference type="Google" id="ProtNLM"/>
    </source>
</evidence>
<evidence type="ECO:0000313" key="1">
    <source>
        <dbReference type="EMBL" id="VVC42570.1"/>
    </source>
</evidence>
<organism evidence="1 2">
    <name type="scientific">Cinara cedri</name>
    <dbReference type="NCBI Taxonomy" id="506608"/>
    <lineage>
        <taxon>Eukaryota</taxon>
        <taxon>Metazoa</taxon>
        <taxon>Ecdysozoa</taxon>
        <taxon>Arthropoda</taxon>
        <taxon>Hexapoda</taxon>
        <taxon>Insecta</taxon>
        <taxon>Pterygota</taxon>
        <taxon>Neoptera</taxon>
        <taxon>Paraneoptera</taxon>
        <taxon>Hemiptera</taxon>
        <taxon>Sternorrhyncha</taxon>
        <taxon>Aphidomorpha</taxon>
        <taxon>Aphidoidea</taxon>
        <taxon>Aphididae</taxon>
        <taxon>Lachninae</taxon>
        <taxon>Cinara</taxon>
    </lineage>
</organism>
<keyword evidence="2" id="KW-1185">Reference proteome</keyword>